<accession>A0A1E5RPI3</accession>
<dbReference type="GO" id="GO:0005666">
    <property type="term" value="C:RNA polymerase III complex"/>
    <property type="evidence" value="ECO:0007669"/>
    <property type="project" value="UniProtKB-UniRule"/>
</dbReference>
<comment type="caution">
    <text evidence="6">The sequence shown here is derived from an EMBL/GenBank/DDBJ whole genome shotgun (WGS) entry which is preliminary data.</text>
</comment>
<dbReference type="InterPro" id="IPR024661">
    <property type="entry name" value="RNA_pol_III_Rpc31"/>
</dbReference>
<dbReference type="GO" id="GO:0006383">
    <property type="term" value="P:transcription by RNA polymerase III"/>
    <property type="evidence" value="ECO:0007669"/>
    <property type="project" value="UniProtKB-UniRule"/>
</dbReference>
<dbReference type="EMBL" id="LPNM01000005">
    <property type="protein sequence ID" value="OEJ88603.1"/>
    <property type="molecule type" value="Genomic_DNA"/>
</dbReference>
<dbReference type="PANTHER" id="PTHR15367:SF2">
    <property type="entry name" value="DNA-DIRECTED RNA POLYMERASE III SUBUNIT"/>
    <property type="match status" value="1"/>
</dbReference>
<dbReference type="PIRSF" id="PIRSF000777">
    <property type="entry name" value="RNA_polIII_C31"/>
    <property type="match status" value="1"/>
</dbReference>
<evidence type="ECO:0000313" key="7">
    <source>
        <dbReference type="Proteomes" id="UP000095728"/>
    </source>
</evidence>
<keyword evidence="6" id="KW-0240">DNA-directed RNA polymerase</keyword>
<gene>
    <name evidence="6" type="ORF">AWRI3579_g753</name>
</gene>
<dbReference type="PANTHER" id="PTHR15367">
    <property type="entry name" value="DNA-DIRECTED RNA POLYMERASE III"/>
    <property type="match status" value="1"/>
</dbReference>
<dbReference type="AlphaFoldDB" id="A0A1E5RPI3"/>
<dbReference type="Pfam" id="PF11705">
    <property type="entry name" value="RNA_pol_3_Rpc31"/>
    <property type="match status" value="1"/>
</dbReference>
<dbReference type="STRING" id="56408.A0A1E5RPI3"/>
<organism evidence="6 7">
    <name type="scientific">Hanseniaspora osmophila</name>
    <dbReference type="NCBI Taxonomy" id="56408"/>
    <lineage>
        <taxon>Eukaryota</taxon>
        <taxon>Fungi</taxon>
        <taxon>Dikarya</taxon>
        <taxon>Ascomycota</taxon>
        <taxon>Saccharomycotina</taxon>
        <taxon>Saccharomycetes</taxon>
        <taxon>Saccharomycodales</taxon>
        <taxon>Saccharomycodaceae</taxon>
        <taxon>Hanseniaspora</taxon>
    </lineage>
</organism>
<sequence length="241" mass="27129">MSFRRGRGGASGGFGSTLPFGLNYSEIGVINNEDTELPQIPFPVNGLMSTQDKETGVHYLNVINLVKNGPFYTGDIQPESEIEKLAKDDGIERYSDRFSKKKKLMKDDKIVASIDEHPYQLELFPQELYPMLKVSKKKIMQLSKLKSKDDIFMGTKLGLSGKDGKNGKEIDLEEAFQNIAENLDEGKEGEAAEEAEEAEIDDEFDEEDDEDMDDDYNGEKYFDNGEDDDYGDEENGDEPAF</sequence>
<comment type="similarity">
    <text evidence="2 4">Belongs to the eukaryotic RPC7 RNA polymerase subunit family.</text>
</comment>
<comment type="function">
    <text evidence="4">DNA-dependent RNA polymerase catalyzes the transcription of DNA into RNA using the four ribonucleoside triphosphates as substrates. Specific peripheric component of RNA polymerase III which synthesizes small RNAs, such as 5S rRNA and tRNAs.</text>
</comment>
<evidence type="ECO:0000256" key="1">
    <source>
        <dbReference type="ARBA" id="ARBA00004123"/>
    </source>
</evidence>
<feature type="compositionally biased region" description="Acidic residues" evidence="5">
    <location>
        <begin position="191"/>
        <end position="216"/>
    </location>
</feature>
<keyword evidence="7" id="KW-1185">Reference proteome</keyword>
<proteinExistence type="inferred from homology"/>
<comment type="subcellular location">
    <subcellularLocation>
        <location evidence="1 4">Nucleus</location>
    </subcellularLocation>
</comment>
<evidence type="ECO:0000256" key="5">
    <source>
        <dbReference type="SAM" id="MobiDB-lite"/>
    </source>
</evidence>
<dbReference type="OrthoDB" id="5377312at2759"/>
<name>A0A1E5RPI3_9ASCO</name>
<evidence type="ECO:0000256" key="2">
    <source>
        <dbReference type="ARBA" id="ARBA00008352"/>
    </source>
</evidence>
<evidence type="ECO:0000256" key="3">
    <source>
        <dbReference type="ARBA" id="ARBA00023242"/>
    </source>
</evidence>
<evidence type="ECO:0000256" key="4">
    <source>
        <dbReference type="PIRNR" id="PIRNR000777"/>
    </source>
</evidence>
<feature type="compositionally biased region" description="Acidic residues" evidence="5">
    <location>
        <begin position="224"/>
        <end position="241"/>
    </location>
</feature>
<comment type="subunit">
    <text evidence="4">Component of the RNA polymerase III (Pol III) complex.</text>
</comment>
<evidence type="ECO:0000313" key="6">
    <source>
        <dbReference type="EMBL" id="OEJ88603.1"/>
    </source>
</evidence>
<feature type="region of interest" description="Disordered" evidence="5">
    <location>
        <begin position="181"/>
        <end position="241"/>
    </location>
</feature>
<dbReference type="Proteomes" id="UP000095728">
    <property type="component" value="Unassembled WGS sequence"/>
</dbReference>
<dbReference type="FunCoup" id="A0A1E5RPI3">
    <property type="interactions" value="88"/>
</dbReference>
<keyword evidence="6" id="KW-0804">Transcription</keyword>
<protein>
    <recommendedName>
        <fullName evidence="4">DNA-directed RNA polymerase III subunit</fullName>
    </recommendedName>
</protein>
<dbReference type="InParanoid" id="A0A1E5RPI3"/>
<reference evidence="7" key="1">
    <citation type="journal article" date="2016" name="Genome Announc.">
        <title>Genome sequences of three species of Hanseniaspora isolated from spontaneous wine fermentations.</title>
        <authorList>
            <person name="Sternes P.R."/>
            <person name="Lee D."/>
            <person name="Kutyna D.R."/>
            <person name="Borneman A.R."/>
        </authorList>
    </citation>
    <scope>NUCLEOTIDE SEQUENCE [LARGE SCALE GENOMIC DNA]</scope>
    <source>
        <strain evidence="7">AWRI3579</strain>
    </source>
</reference>
<keyword evidence="3 4" id="KW-0539">Nucleus</keyword>